<comment type="subcellular location">
    <subcellularLocation>
        <location evidence="1 9">Cell membrane</location>
        <topology evidence="1 9">Multi-pass membrane protein</topology>
    </subcellularLocation>
</comment>
<keyword evidence="3 9" id="KW-0813">Transport</keyword>
<dbReference type="Pfam" id="PF01235">
    <property type="entry name" value="Na_Ala_symp"/>
    <property type="match status" value="1"/>
</dbReference>
<accession>A0A2S3Z5X2</accession>
<dbReference type="GO" id="GO:0005886">
    <property type="term" value="C:plasma membrane"/>
    <property type="evidence" value="ECO:0007669"/>
    <property type="project" value="UniProtKB-SubCell"/>
</dbReference>
<keyword evidence="4 9" id="KW-1003">Cell membrane</keyword>
<dbReference type="PROSITE" id="PS00873">
    <property type="entry name" value="NA_ALANINE_SYMP"/>
    <property type="match status" value="1"/>
</dbReference>
<comment type="caution">
    <text evidence="10">The sequence shown here is derived from an EMBL/GenBank/DDBJ whole genome shotgun (WGS) entry which is preliminary data.</text>
</comment>
<evidence type="ECO:0000256" key="6">
    <source>
        <dbReference type="ARBA" id="ARBA00022847"/>
    </source>
</evidence>
<feature type="transmembrane region" description="Helical" evidence="9">
    <location>
        <begin position="15"/>
        <end position="33"/>
    </location>
</feature>
<feature type="transmembrane region" description="Helical" evidence="9">
    <location>
        <begin position="393"/>
        <end position="414"/>
    </location>
</feature>
<evidence type="ECO:0000256" key="2">
    <source>
        <dbReference type="ARBA" id="ARBA00009261"/>
    </source>
</evidence>
<evidence type="ECO:0000256" key="7">
    <source>
        <dbReference type="ARBA" id="ARBA00022989"/>
    </source>
</evidence>
<protein>
    <submittedName>
        <fullName evidence="10">Sodium:alanine symporter family protein</fullName>
    </submittedName>
</protein>
<keyword evidence="8 9" id="KW-0472">Membrane</keyword>
<keyword evidence="7 9" id="KW-1133">Transmembrane helix</keyword>
<keyword evidence="5 9" id="KW-0812">Transmembrane</keyword>
<feature type="transmembrane region" description="Helical" evidence="9">
    <location>
        <begin position="147"/>
        <end position="166"/>
    </location>
</feature>
<evidence type="ECO:0000256" key="1">
    <source>
        <dbReference type="ARBA" id="ARBA00004651"/>
    </source>
</evidence>
<dbReference type="Proteomes" id="UP000237104">
    <property type="component" value="Unassembled WGS sequence"/>
</dbReference>
<feature type="transmembrane region" description="Helical" evidence="9">
    <location>
        <begin position="347"/>
        <end position="373"/>
    </location>
</feature>
<evidence type="ECO:0000256" key="8">
    <source>
        <dbReference type="ARBA" id="ARBA00023136"/>
    </source>
</evidence>
<dbReference type="EMBL" id="PPXF01000065">
    <property type="protein sequence ID" value="POH59584.1"/>
    <property type="molecule type" value="Genomic_DNA"/>
</dbReference>
<reference evidence="10 11" key="1">
    <citation type="submission" date="2018-01" db="EMBL/GenBank/DDBJ databases">
        <title>Cryobacterium sp. nov., from glaciers in China.</title>
        <authorList>
            <person name="Liu Q."/>
            <person name="Xin Y.-H."/>
        </authorList>
    </citation>
    <scope>NUCLEOTIDE SEQUENCE [LARGE SCALE GENOMIC DNA]</scope>
    <source>
        <strain evidence="10 11">TMB1-8</strain>
    </source>
</reference>
<name>A0A2S3Z5X2_9MICO</name>
<feature type="transmembrane region" description="Helical" evidence="9">
    <location>
        <begin position="216"/>
        <end position="237"/>
    </location>
</feature>
<dbReference type="NCBIfam" id="TIGR00835">
    <property type="entry name" value="agcS"/>
    <property type="match status" value="1"/>
</dbReference>
<comment type="similarity">
    <text evidence="2 9">Belongs to the alanine or glycine:cation symporter (AGCS) (TC 2.A.25) family.</text>
</comment>
<proteinExistence type="inferred from homology"/>
<evidence type="ECO:0000256" key="4">
    <source>
        <dbReference type="ARBA" id="ARBA00022475"/>
    </source>
</evidence>
<gene>
    <name evidence="10" type="ORF">C3B59_16925</name>
</gene>
<organism evidence="10 11">
    <name type="scientific">Cryobacterium zongtaii</name>
    <dbReference type="NCBI Taxonomy" id="1259217"/>
    <lineage>
        <taxon>Bacteria</taxon>
        <taxon>Bacillati</taxon>
        <taxon>Actinomycetota</taxon>
        <taxon>Actinomycetes</taxon>
        <taxon>Micrococcales</taxon>
        <taxon>Microbacteriaceae</taxon>
        <taxon>Cryobacterium</taxon>
    </lineage>
</organism>
<dbReference type="AlphaFoldDB" id="A0A2S3Z5X2"/>
<keyword evidence="6 9" id="KW-0769">Symport</keyword>
<sequence length="499" mass="53314">MDSVNEWLLTWGDNLWTWIVLPVVVGLGIYFTVRSGVVQFRLIPDMFRTLTDKTPQTAAGEPQSISAFQAFTISAASRVGVGNIAGVGTAIAVGGPGAVFWMWMMAFVGGASSFIESSLAQLFKVRDAEGFRGGPAYYMERGLKARWLGVWFAVILIVCFPFAFSSLQANTISATVTASIGGDVPWLPWAIGVGIAVLTGLVVFGGVRRIAHVTQVLVPIMALAYLLLGLVVVALHLDRVGPVFAEIFTSAWGFNEVVGAAFGYIILTGVKRGMFSNEAGLGSAPNAAASAAVTHPVKQGLVQTLGVYFDTFLVCSITAFIILVSVPDLAGAERGIGLTQGALVGTLGAWSNIALSVIIFMLAFSSILGNYYYGQSNIQFITKRRGVLTAYRVLVVGAVLVGSVSGADLIWNFADGVMGLMALTNLIAIGLLSGIAFRLLKDYTRQRREGRDPVFTRALFPDVAGIECWEDEFSVTGPIRVYPTGGQTTKRRDGIRTPR</sequence>
<evidence type="ECO:0000256" key="5">
    <source>
        <dbReference type="ARBA" id="ARBA00022692"/>
    </source>
</evidence>
<dbReference type="PANTHER" id="PTHR30330:SF1">
    <property type="entry name" value="AMINO-ACID CARRIER PROTEIN ALST"/>
    <property type="match status" value="1"/>
</dbReference>
<dbReference type="InterPro" id="IPR001463">
    <property type="entry name" value="Na/Ala_symport"/>
</dbReference>
<evidence type="ECO:0000313" key="11">
    <source>
        <dbReference type="Proteomes" id="UP000237104"/>
    </source>
</evidence>
<dbReference type="PRINTS" id="PR00175">
    <property type="entry name" value="NAALASMPORT"/>
</dbReference>
<dbReference type="FunFam" id="1.20.1740.10:FF:000004">
    <property type="entry name" value="Sodium:alanine symporter family protein"/>
    <property type="match status" value="1"/>
</dbReference>
<dbReference type="Gene3D" id="1.20.1740.10">
    <property type="entry name" value="Amino acid/polyamine transporter I"/>
    <property type="match status" value="1"/>
</dbReference>
<feature type="transmembrane region" description="Helical" evidence="9">
    <location>
        <begin position="186"/>
        <end position="204"/>
    </location>
</feature>
<evidence type="ECO:0000256" key="9">
    <source>
        <dbReference type="RuleBase" id="RU363064"/>
    </source>
</evidence>
<evidence type="ECO:0000313" key="10">
    <source>
        <dbReference type="EMBL" id="POH59584.1"/>
    </source>
</evidence>
<dbReference type="RefSeq" id="WP_103432370.1">
    <property type="nucleotide sequence ID" value="NZ_PPXF01000065.1"/>
</dbReference>
<feature type="transmembrane region" description="Helical" evidence="9">
    <location>
        <begin position="307"/>
        <end position="327"/>
    </location>
</feature>
<feature type="transmembrane region" description="Helical" evidence="9">
    <location>
        <begin position="243"/>
        <end position="267"/>
    </location>
</feature>
<dbReference type="OrthoDB" id="9806926at2"/>
<dbReference type="GO" id="GO:0005283">
    <property type="term" value="F:amino acid:sodium symporter activity"/>
    <property type="evidence" value="ECO:0007669"/>
    <property type="project" value="InterPro"/>
</dbReference>
<evidence type="ECO:0000256" key="3">
    <source>
        <dbReference type="ARBA" id="ARBA00022448"/>
    </source>
</evidence>
<feature type="transmembrane region" description="Helical" evidence="9">
    <location>
        <begin position="420"/>
        <end position="440"/>
    </location>
</feature>
<dbReference type="PANTHER" id="PTHR30330">
    <property type="entry name" value="AGSS FAMILY TRANSPORTER, SODIUM-ALANINE"/>
    <property type="match status" value="1"/>
</dbReference>